<dbReference type="EMBL" id="MCRM02000006">
    <property type="protein sequence ID" value="PNV75476.1"/>
    <property type="molecule type" value="Genomic_DNA"/>
</dbReference>
<organism evidence="1 2">
    <name type="scientific">Leptospira inadai serovar Lyme</name>
    <dbReference type="NCBI Taxonomy" id="293084"/>
    <lineage>
        <taxon>Bacteria</taxon>
        <taxon>Pseudomonadati</taxon>
        <taxon>Spirochaetota</taxon>
        <taxon>Spirochaetia</taxon>
        <taxon>Leptospirales</taxon>
        <taxon>Leptospiraceae</taxon>
        <taxon>Leptospira</taxon>
    </lineage>
</organism>
<comment type="caution">
    <text evidence="1">The sequence shown here is derived from an EMBL/GenBank/DDBJ whole genome shotgun (WGS) entry which is preliminary data.</text>
</comment>
<evidence type="ECO:0008006" key="3">
    <source>
        <dbReference type="Google" id="ProtNLM"/>
    </source>
</evidence>
<accession>A0ABX4YJL7</accession>
<dbReference type="Proteomes" id="UP000094669">
    <property type="component" value="Unassembled WGS sequence"/>
</dbReference>
<evidence type="ECO:0000313" key="1">
    <source>
        <dbReference type="EMBL" id="PNV75476.1"/>
    </source>
</evidence>
<proteinExistence type="predicted"/>
<evidence type="ECO:0000313" key="2">
    <source>
        <dbReference type="Proteomes" id="UP000094669"/>
    </source>
</evidence>
<name>A0ABX4YJL7_9LEPT</name>
<gene>
    <name evidence="1" type="ORF">BES34_007470</name>
</gene>
<sequence>MARSISTTRKKVTSLRWTDHPLIDMGLTAVILESGKYAPEEVTEEDWQSVMKTVKRNYVNRNFEKSSGILFTYNAPFTNPSYSKKPEERKKAIDFAFAIATGKSDPLPENCYFFNDRPAWIRAARDQVPLLMGREQINFYATGTSELPLSDIAYGCLLALPLATPIISGKMAILKTDDPELLLEIADKWKGELDREYAKKELSDRKGIRTRITETLDSIFELYTKKKKKVAKTTKNQIVNEKYYGGLSVYHLSNSGNGPGIQIYHYQPFSLKFLKRANMGAYHFAWKAFTGAFWLSPSGKTGGSEPSKEDRPVRKNIVMERMTAGPEEAKTIIQFFLRYARNRAGILSNLRVSDIDLWPNTSSLVELFLMEIYVMKLERIEKIKKLADTLADEIDSNKDSTLFKNIMGISSVRNSYYNFRNILIRAIRARLKRTGSLLLNTDDYLSIFESTEELPDSGWSLARDLLRLRCLEELHRKNYFKKDPDALVGSTEEEVENEENLEEK</sequence>
<reference evidence="1" key="1">
    <citation type="submission" date="2018-01" db="EMBL/GenBank/DDBJ databases">
        <title>Genomic characterization of Leptospira inadai serogroup Lyme isolated from captured rat in Brazil and comparative analysis with human reference strain.</title>
        <authorList>
            <person name="Moreno L.Z."/>
            <person name="Loureiro A.P."/>
            <person name="Miraglia F."/>
            <person name="Kremer F.S."/>
            <person name="Eslabao M.R."/>
            <person name="Dellagostin O.A."/>
            <person name="Lilenbaum W."/>
            <person name="Moreno A.M."/>
        </authorList>
    </citation>
    <scope>NUCLEOTIDE SEQUENCE [LARGE SCALE GENOMIC DNA]</scope>
    <source>
        <strain evidence="1">M34/99</strain>
    </source>
</reference>
<protein>
    <recommendedName>
        <fullName evidence="3">Type I-B CRISPR-associated protein Cas8b1/Cst1</fullName>
    </recommendedName>
</protein>
<dbReference type="RefSeq" id="WP_020988587.1">
    <property type="nucleotide sequence ID" value="NZ_MCRM02000006.1"/>
</dbReference>
<keyword evidence="2" id="KW-1185">Reference proteome</keyword>